<dbReference type="Proteomes" id="UP000245489">
    <property type="component" value="Unassembled WGS sequence"/>
</dbReference>
<dbReference type="InterPro" id="IPR017853">
    <property type="entry name" value="GH"/>
</dbReference>
<organism evidence="6 7">
    <name type="scientific">Arcicella aurantiaca</name>
    <dbReference type="NCBI Taxonomy" id="591202"/>
    <lineage>
        <taxon>Bacteria</taxon>
        <taxon>Pseudomonadati</taxon>
        <taxon>Bacteroidota</taxon>
        <taxon>Cytophagia</taxon>
        <taxon>Cytophagales</taxon>
        <taxon>Flectobacillaceae</taxon>
        <taxon>Arcicella</taxon>
    </lineage>
</organism>
<evidence type="ECO:0000313" key="6">
    <source>
        <dbReference type="EMBL" id="PWK29296.1"/>
    </source>
</evidence>
<reference evidence="6 7" key="1">
    <citation type="submission" date="2018-05" db="EMBL/GenBank/DDBJ databases">
        <title>Genomic Encyclopedia of Archaeal and Bacterial Type Strains, Phase II (KMG-II): from individual species to whole genera.</title>
        <authorList>
            <person name="Goeker M."/>
        </authorList>
    </citation>
    <scope>NUCLEOTIDE SEQUENCE [LARGE SCALE GENOMIC DNA]</scope>
    <source>
        <strain evidence="6 7">DSM 22214</strain>
    </source>
</reference>
<feature type="domain" description="Secretion system C-terminal sorting" evidence="4">
    <location>
        <begin position="968"/>
        <end position="1043"/>
    </location>
</feature>
<comment type="caution">
    <text evidence="6">The sequence shown here is derived from an EMBL/GenBank/DDBJ whole genome shotgun (WGS) entry which is preliminary data.</text>
</comment>
<name>A0A316EE68_9BACT</name>
<accession>A0A316EE68</accession>
<dbReference type="InterPro" id="IPR024361">
    <property type="entry name" value="BACON"/>
</dbReference>
<dbReference type="GO" id="GO:0004565">
    <property type="term" value="F:beta-galactosidase activity"/>
    <property type="evidence" value="ECO:0007669"/>
    <property type="project" value="InterPro"/>
</dbReference>
<evidence type="ECO:0000259" key="4">
    <source>
        <dbReference type="Pfam" id="PF18962"/>
    </source>
</evidence>
<keyword evidence="7" id="KW-1185">Reference proteome</keyword>
<dbReference type="InterPro" id="IPR013783">
    <property type="entry name" value="Ig-like_fold"/>
</dbReference>
<dbReference type="Pfam" id="PF18962">
    <property type="entry name" value="Por_Secre_tail"/>
    <property type="match status" value="1"/>
</dbReference>
<protein>
    <submittedName>
        <fullName evidence="6">Putative secreted protein (Por secretion system target)</fullName>
    </submittedName>
</protein>
<dbReference type="AlphaFoldDB" id="A0A316EE68"/>
<dbReference type="InterPro" id="IPR026444">
    <property type="entry name" value="Secre_tail"/>
</dbReference>
<keyword evidence="1" id="KW-0378">Hydrolase</keyword>
<dbReference type="Gene3D" id="3.20.20.80">
    <property type="entry name" value="Glycosidases"/>
    <property type="match status" value="1"/>
</dbReference>
<dbReference type="GO" id="GO:0009341">
    <property type="term" value="C:beta-galactosidase complex"/>
    <property type="evidence" value="ECO:0007669"/>
    <property type="project" value="InterPro"/>
</dbReference>
<dbReference type="NCBIfam" id="TIGR04183">
    <property type="entry name" value="Por_Secre_tail"/>
    <property type="match status" value="1"/>
</dbReference>
<feature type="domain" description="Glycoside hydrolase family 42 N-terminal" evidence="3">
    <location>
        <begin position="205"/>
        <end position="361"/>
    </location>
</feature>
<dbReference type="GO" id="GO:0005975">
    <property type="term" value="P:carbohydrate metabolic process"/>
    <property type="evidence" value="ECO:0007669"/>
    <property type="project" value="InterPro"/>
</dbReference>
<keyword evidence="2" id="KW-0326">Glycosidase</keyword>
<feature type="domain" description="BACON" evidence="5">
    <location>
        <begin position="635"/>
        <end position="717"/>
    </location>
</feature>
<dbReference type="Gene3D" id="2.60.40.10">
    <property type="entry name" value="Immunoglobulins"/>
    <property type="match status" value="2"/>
</dbReference>
<dbReference type="CDD" id="cd14948">
    <property type="entry name" value="BACON"/>
    <property type="match status" value="2"/>
</dbReference>
<evidence type="ECO:0000313" key="7">
    <source>
        <dbReference type="Proteomes" id="UP000245489"/>
    </source>
</evidence>
<dbReference type="EMBL" id="QGGO01000001">
    <property type="protein sequence ID" value="PWK29296.1"/>
    <property type="molecule type" value="Genomic_DNA"/>
</dbReference>
<dbReference type="Pfam" id="PF19190">
    <property type="entry name" value="BACON_2"/>
    <property type="match status" value="1"/>
</dbReference>
<evidence type="ECO:0000259" key="3">
    <source>
        <dbReference type="Pfam" id="PF02449"/>
    </source>
</evidence>
<dbReference type="SUPFAM" id="SSF51445">
    <property type="entry name" value="(Trans)glycosidases"/>
    <property type="match status" value="1"/>
</dbReference>
<dbReference type="Pfam" id="PF02449">
    <property type="entry name" value="Glyco_hydro_42"/>
    <property type="match status" value="1"/>
</dbReference>
<evidence type="ECO:0000259" key="5">
    <source>
        <dbReference type="Pfam" id="PF19190"/>
    </source>
</evidence>
<evidence type="ECO:0000256" key="2">
    <source>
        <dbReference type="ARBA" id="ARBA00023295"/>
    </source>
</evidence>
<proteinExistence type="predicted"/>
<dbReference type="InterPro" id="IPR013529">
    <property type="entry name" value="Glyco_hydro_42_N"/>
</dbReference>
<gene>
    <name evidence="6" type="ORF">LV89_00136</name>
</gene>
<evidence type="ECO:0000256" key="1">
    <source>
        <dbReference type="ARBA" id="ARBA00022801"/>
    </source>
</evidence>
<sequence length="1047" mass="116414">MLYAQDNPRYLAFSLVNLDHRNPQIVDIHKAADLGMNAFIVSIRKDVIVGKKVSQINPWQQYDDQIATARSRGMKICFRIVFATWCNNKTVGEPLDNNVGTCTGFDASERMLGIDQKGASRVHQQSFGYTGCDQIDDCGQMMTTSLSSSKTVQEMQDFTLQVLQHYKAVIDAGDVIYCSAVITPEQEFGYPFVTTKGLNGVVNSLFDYSQSMITGFREWLKVKYNNDFSKLKSSWGSYGNAYTGFNSVEPPKPVGDYNWTVFLLGIAGNDWYVYRHKMLKDYCAAFTKTIKNFNANLKVVNDFGSLNDQPTVQRGTFAFKDIGEGTDGVKMNSSPYQDHRFIMDVARTNFKDKWIMMEVESFKDRTDLQEAHFIEAFTHGAKLVGAFAFDVLNNQAHQDLLRRMTDKFIKGNQQVEKIETCGTTITSVYELLEDGGCLMNKAAPDKDCRSYKDWVNLRKANGDKPVRIILDESFVTGKILKLSPSDLSFCGSIPNFKEVYATDCQRVGVKPRANENLKGMIESVACDKITGWAINTKNLDEIQAIDIYVDSVKIGTTQANIGNRADLVTTFNSSKANFRGFSFALPDTAWYKSGQAKRIYARFANTNTLLEDSGDLKVLACEGTGSGTCGAKYRLIVSPDSLTNVLAKATEYKIAVSSNTKWQISKSANWLITSADTGSFNGNFTLKVTVNGDTGTRRGKVTLTAGNLVKTITIAQKGVGQPYLTVSPDSIVTITSVGAEYRVVVNSNVKITLTKDAKWITADPEGEVSSSFGLRIEQNPDTATRRGKVILTGQGIRKVFYIVQKGKGQACVGCNGTIDTDKPFNDPNEIAGQLAPSTFRGWVESASCCSVKGWAFDSQNFDDNLMVDVYLDKQKIGTTIANLGYRTDLASTYQSDKLLYKSFCFPIPKNTLDSFKNGLNKQLYVRFGGTITKLYSSEQRYLICNPNQVCPIGENCEERGFQDYLEVVYPNPSKDIFKLSLYSLKNQVATLKLVDSEGRLLKSINYNVINGINNLEIDASDLKNGVLLLSINLENGNRLFKRLVKIE</sequence>